<dbReference type="OrthoDB" id="7216962at2"/>
<sequence length="376" mass="42503">MPLEPFRRGPTWWARGRVEYLGAPITDYYRCSTGASEEAGAWDWCRAEEERQIRRHVLGEDAETQPPAKFTFADAVLLYKPSEADAGYLVPILTKLGSMAVADITPKLVRELGGELYPKASADTWVRHVVTPVRSVINNAHDLGHCAPIRIKGYSKEERVAQDLKRGRKSRVKKTPGSWEWLLKFRQHAPRRHAALAMFMFMTGARISQAVAMHPDRHLRLDQNMVCIPAAKGHDDRWITVPQELVRELASLPRLYPRGFERTQDNLRVFGFADRSSPRKGWAKACKLAGIDLLPFHAAGRHGFGQEMNVRQGIDEKAAGEFGGWSDTSLMRRTYTHAEQTAEKIHEAQLRGLRAAEERTKLTLFSAGASKRKERA</sequence>
<evidence type="ECO:0000256" key="1">
    <source>
        <dbReference type="ARBA" id="ARBA00023172"/>
    </source>
</evidence>
<dbReference type="Pfam" id="PF00589">
    <property type="entry name" value="Phage_integrase"/>
    <property type="match status" value="1"/>
</dbReference>
<dbReference type="InterPro" id="IPR013762">
    <property type="entry name" value="Integrase-like_cat_sf"/>
</dbReference>
<proteinExistence type="predicted"/>
<organism evidence="3 4">
    <name type="scientific">Novosphingobium umbonatum</name>
    <dbReference type="NCBI Taxonomy" id="1908524"/>
    <lineage>
        <taxon>Bacteria</taxon>
        <taxon>Pseudomonadati</taxon>
        <taxon>Pseudomonadota</taxon>
        <taxon>Alphaproteobacteria</taxon>
        <taxon>Sphingomonadales</taxon>
        <taxon>Sphingomonadaceae</taxon>
        <taxon>Novosphingobium</taxon>
    </lineage>
</organism>
<keyword evidence="1" id="KW-0233">DNA recombination</keyword>
<evidence type="ECO:0000313" key="3">
    <source>
        <dbReference type="EMBL" id="RVU05292.1"/>
    </source>
</evidence>
<dbReference type="AlphaFoldDB" id="A0A3S2VTF2"/>
<dbReference type="GO" id="GO:0006310">
    <property type="term" value="P:DNA recombination"/>
    <property type="evidence" value="ECO:0007669"/>
    <property type="project" value="UniProtKB-KW"/>
</dbReference>
<evidence type="ECO:0000313" key="4">
    <source>
        <dbReference type="Proteomes" id="UP000282837"/>
    </source>
</evidence>
<dbReference type="PROSITE" id="PS51898">
    <property type="entry name" value="TYR_RECOMBINASE"/>
    <property type="match status" value="1"/>
</dbReference>
<dbReference type="GO" id="GO:0003677">
    <property type="term" value="F:DNA binding"/>
    <property type="evidence" value="ECO:0007669"/>
    <property type="project" value="InterPro"/>
</dbReference>
<accession>A0A3S2VTF2</accession>
<gene>
    <name evidence="3" type="ORF">EOE18_08195</name>
</gene>
<protein>
    <submittedName>
        <fullName evidence="3">Integrase</fullName>
    </submittedName>
</protein>
<dbReference type="InterPro" id="IPR011010">
    <property type="entry name" value="DNA_brk_join_enz"/>
</dbReference>
<dbReference type="Proteomes" id="UP000282837">
    <property type="component" value="Unassembled WGS sequence"/>
</dbReference>
<name>A0A3S2VTF2_9SPHN</name>
<reference evidence="3 4" key="1">
    <citation type="submission" date="2019-01" db="EMBL/GenBank/DDBJ databases">
        <authorList>
            <person name="Chen W.-M."/>
        </authorList>
    </citation>
    <scope>NUCLEOTIDE SEQUENCE [LARGE SCALE GENOMIC DNA]</scope>
    <source>
        <strain evidence="3 4">FSY-9</strain>
    </source>
</reference>
<keyword evidence="4" id="KW-1185">Reference proteome</keyword>
<dbReference type="InterPro" id="IPR002104">
    <property type="entry name" value="Integrase_catalytic"/>
</dbReference>
<dbReference type="Gene3D" id="1.10.443.10">
    <property type="entry name" value="Intergrase catalytic core"/>
    <property type="match status" value="1"/>
</dbReference>
<dbReference type="SUPFAM" id="SSF56349">
    <property type="entry name" value="DNA breaking-rejoining enzymes"/>
    <property type="match status" value="1"/>
</dbReference>
<dbReference type="EMBL" id="SACO01000005">
    <property type="protein sequence ID" value="RVU05292.1"/>
    <property type="molecule type" value="Genomic_DNA"/>
</dbReference>
<feature type="domain" description="Tyr recombinase" evidence="2">
    <location>
        <begin position="172"/>
        <end position="350"/>
    </location>
</feature>
<comment type="caution">
    <text evidence="3">The sequence shown here is derived from an EMBL/GenBank/DDBJ whole genome shotgun (WGS) entry which is preliminary data.</text>
</comment>
<dbReference type="GO" id="GO:0015074">
    <property type="term" value="P:DNA integration"/>
    <property type="evidence" value="ECO:0007669"/>
    <property type="project" value="InterPro"/>
</dbReference>
<evidence type="ECO:0000259" key="2">
    <source>
        <dbReference type="PROSITE" id="PS51898"/>
    </source>
</evidence>